<gene>
    <name evidence="4" type="ORF">GE300_01450</name>
</gene>
<dbReference type="EMBL" id="WIND01000001">
    <property type="protein sequence ID" value="MSU88280.1"/>
    <property type="molecule type" value="Genomic_DNA"/>
</dbReference>
<evidence type="ECO:0000313" key="5">
    <source>
        <dbReference type="Proteomes" id="UP000474957"/>
    </source>
</evidence>
<accession>A0A6L5YW71</accession>
<sequence length="212" mass="23938">MRRRRPRPCRRRHRSAGRVQDHRRGHREPEADQLMATMKQLLRRFFRDRRGASTVEFVIIFPAVIVLVFSVIESGFLMTRYMMLDRGVDIAVRDLRLGRIDDPVNHDKIRQRICTYARILKDCDTTLIVELVPAASAPADFPHNAANCLDRSGTVAPVLSADDGGRGDIMYLRACALTEPIVPGLGLGLMLPKDATGAHRMITYTAFMNEPV</sequence>
<feature type="compositionally biased region" description="Basic and acidic residues" evidence="1">
    <location>
        <begin position="19"/>
        <end position="30"/>
    </location>
</feature>
<feature type="compositionally biased region" description="Basic residues" evidence="1">
    <location>
        <begin position="1"/>
        <end position="18"/>
    </location>
</feature>
<dbReference type="AlphaFoldDB" id="A0A6L5YW71"/>
<dbReference type="Proteomes" id="UP000474957">
    <property type="component" value="Unassembled WGS sequence"/>
</dbReference>
<keyword evidence="5" id="KW-1185">Reference proteome</keyword>
<dbReference type="InterPro" id="IPR012495">
    <property type="entry name" value="TadE-like_dom"/>
</dbReference>
<feature type="region of interest" description="Disordered" evidence="1">
    <location>
        <begin position="1"/>
        <end position="30"/>
    </location>
</feature>
<evidence type="ECO:0000256" key="1">
    <source>
        <dbReference type="SAM" id="MobiDB-lite"/>
    </source>
</evidence>
<keyword evidence="2" id="KW-1133">Transmembrane helix</keyword>
<protein>
    <submittedName>
        <fullName evidence="4">Pilus assembly protein</fullName>
    </submittedName>
</protein>
<comment type="caution">
    <text evidence="4">The sequence shown here is derived from an EMBL/GenBank/DDBJ whole genome shotgun (WGS) entry which is preliminary data.</text>
</comment>
<proteinExistence type="predicted"/>
<keyword evidence="2" id="KW-0472">Membrane</keyword>
<reference evidence="4 5" key="1">
    <citation type="submission" date="2019-10" db="EMBL/GenBank/DDBJ databases">
        <title>Cognatihalovulum marinum gen. nov. sp. nov., a new member of the family Rhodobacteraceae isolated from deep seawater of the Northwest Indian Ocean.</title>
        <authorList>
            <person name="Ruan C."/>
            <person name="Wang J."/>
            <person name="Zheng X."/>
            <person name="Song L."/>
            <person name="Zhu Y."/>
            <person name="Huang Y."/>
            <person name="Lu Z."/>
            <person name="Du W."/>
            <person name="Huang L."/>
            <person name="Dai X."/>
        </authorList>
    </citation>
    <scope>NUCLEOTIDE SEQUENCE [LARGE SCALE GENOMIC DNA]</scope>
    <source>
        <strain evidence="4 5">2CG4</strain>
    </source>
</reference>
<feature type="domain" description="TadE-like" evidence="3">
    <location>
        <begin position="51"/>
        <end position="93"/>
    </location>
</feature>
<dbReference type="Pfam" id="PF07811">
    <property type="entry name" value="TadE"/>
    <property type="match status" value="1"/>
</dbReference>
<keyword evidence="2" id="KW-0812">Transmembrane</keyword>
<evidence type="ECO:0000256" key="2">
    <source>
        <dbReference type="SAM" id="Phobius"/>
    </source>
</evidence>
<evidence type="ECO:0000259" key="3">
    <source>
        <dbReference type="Pfam" id="PF07811"/>
    </source>
</evidence>
<evidence type="ECO:0000313" key="4">
    <source>
        <dbReference type="EMBL" id="MSU88280.1"/>
    </source>
</evidence>
<feature type="transmembrane region" description="Helical" evidence="2">
    <location>
        <begin position="51"/>
        <end position="72"/>
    </location>
</feature>
<name>A0A6L5YW71_9RHOB</name>
<organism evidence="4 5">
    <name type="scientific">Halovulum marinum</name>
    <dbReference type="NCBI Taxonomy" id="2662447"/>
    <lineage>
        <taxon>Bacteria</taxon>
        <taxon>Pseudomonadati</taxon>
        <taxon>Pseudomonadota</taxon>
        <taxon>Alphaproteobacteria</taxon>
        <taxon>Rhodobacterales</taxon>
        <taxon>Paracoccaceae</taxon>
        <taxon>Halovulum</taxon>
    </lineage>
</organism>